<dbReference type="EMBL" id="MFGX01000006">
    <property type="protein sequence ID" value="OGF57681.1"/>
    <property type="molecule type" value="Genomic_DNA"/>
</dbReference>
<dbReference type="STRING" id="1817864.A2Z21_05380"/>
<dbReference type="GO" id="GO:0016620">
    <property type="term" value="F:oxidoreductase activity, acting on the aldehyde or oxo group of donors, NAD or NADP as acceptor"/>
    <property type="evidence" value="ECO:0007669"/>
    <property type="project" value="InterPro"/>
</dbReference>
<dbReference type="InterPro" id="IPR020830">
    <property type="entry name" value="GlycerAld_3-P_DH_AS"/>
</dbReference>
<proteinExistence type="predicted"/>
<dbReference type="SUPFAM" id="SSF55347">
    <property type="entry name" value="Glyceraldehyde-3-phosphate dehydrogenase-like, C-terminal domain"/>
    <property type="match status" value="1"/>
</dbReference>
<protein>
    <recommendedName>
        <fullName evidence="3">Glyceraldehyde-3-phosphate dehydrogenase</fullName>
    </recommendedName>
</protein>
<dbReference type="PROSITE" id="PS00071">
    <property type="entry name" value="GAPDH"/>
    <property type="match status" value="1"/>
</dbReference>
<dbReference type="Proteomes" id="UP000179157">
    <property type="component" value="Unassembled WGS sequence"/>
</dbReference>
<reference evidence="1 2" key="1">
    <citation type="journal article" date="2016" name="Nat. Commun.">
        <title>Thousands of microbial genomes shed light on interconnected biogeochemical processes in an aquifer system.</title>
        <authorList>
            <person name="Anantharaman K."/>
            <person name="Brown C.T."/>
            <person name="Hug L.A."/>
            <person name="Sharon I."/>
            <person name="Castelle C.J."/>
            <person name="Probst A.J."/>
            <person name="Thomas B.C."/>
            <person name="Singh A."/>
            <person name="Wilkins M.J."/>
            <person name="Karaoz U."/>
            <person name="Brodie E.L."/>
            <person name="Williams K.H."/>
            <person name="Hubbard S.S."/>
            <person name="Banfield J.F."/>
        </authorList>
    </citation>
    <scope>NUCLEOTIDE SEQUENCE [LARGE SCALE GENOMIC DNA]</scope>
    <source>
        <strain evidence="2">RBG_16_55_9</strain>
    </source>
</reference>
<evidence type="ECO:0000313" key="1">
    <source>
        <dbReference type="EMBL" id="OGF57681.1"/>
    </source>
</evidence>
<dbReference type="SUPFAM" id="SSF51735">
    <property type="entry name" value="NAD(P)-binding Rossmann-fold domains"/>
    <property type="match status" value="1"/>
</dbReference>
<gene>
    <name evidence="1" type="ORF">A2Z21_05380</name>
</gene>
<dbReference type="AlphaFoldDB" id="A0A1F5V449"/>
<sequence>MAKQRSVLVVGTGTIGEPLIGLLSVMREQAGIDEIIFHKNSPRLEDRPRINQLVQKGAKLAVDEEKVGQFKQLGILPTYSKLEALERAAVVIDCTPKGTGRKNKKELYEKFEKSALGFIAQGSEFGFGKMYVHGVNDEALAHGKDKYIQVVSCNTHNLAVLVHTLALAEGRDNLKAGRFVCMRRDSDISQESESVSSPEVGDHGDERFGTHHARDAFHLFQTLELDLNLFSSAIVLNTQYMHTIWFDLQLKRPTTLEKIRQRLEENPRIAVTHKHSANLIFSFGRDHGYYGRILSNTVVALPSLHLSQEGTELRGFCFTPQDGNSLLSSVAATLWFLSPGDYTERLSSLSPFFYKEI</sequence>
<dbReference type="Gene3D" id="3.40.50.720">
    <property type="entry name" value="NAD(P)-binding Rossmann-like Domain"/>
    <property type="match status" value="1"/>
</dbReference>
<dbReference type="CDD" id="cd18127">
    <property type="entry name" value="GAPDH_II_C"/>
    <property type="match status" value="1"/>
</dbReference>
<comment type="caution">
    <text evidence="1">The sequence shown here is derived from an EMBL/GenBank/DDBJ whole genome shotgun (WGS) entry which is preliminary data.</text>
</comment>
<dbReference type="Gene3D" id="3.30.360.10">
    <property type="entry name" value="Dihydrodipicolinate Reductase, domain 2"/>
    <property type="match status" value="1"/>
</dbReference>
<evidence type="ECO:0000313" key="2">
    <source>
        <dbReference type="Proteomes" id="UP000179157"/>
    </source>
</evidence>
<organism evidence="1 2">
    <name type="scientific">Fraserbacteria sp. (strain RBG_16_55_9)</name>
    <dbReference type="NCBI Taxonomy" id="1817864"/>
    <lineage>
        <taxon>Bacteria</taxon>
        <taxon>Candidatus Fraseribacteriota</taxon>
    </lineage>
</organism>
<dbReference type="CDD" id="cd02278">
    <property type="entry name" value="GAPDH_II_N"/>
    <property type="match status" value="1"/>
</dbReference>
<name>A0A1F5V449_FRAXR</name>
<evidence type="ECO:0008006" key="3">
    <source>
        <dbReference type="Google" id="ProtNLM"/>
    </source>
</evidence>
<dbReference type="InterPro" id="IPR036291">
    <property type="entry name" value="NAD(P)-bd_dom_sf"/>
</dbReference>
<accession>A0A1F5V449</accession>